<dbReference type="RefSeq" id="WP_196098160.1">
    <property type="nucleotide sequence ID" value="NZ_CP064939.1"/>
</dbReference>
<protein>
    <submittedName>
        <fullName evidence="1">Protein-export chaperone SecB</fullName>
    </submittedName>
</protein>
<dbReference type="EMBL" id="CP064939">
    <property type="protein sequence ID" value="QPH38683.1"/>
    <property type="molecule type" value="Genomic_DNA"/>
</dbReference>
<gene>
    <name evidence="1" type="ORF">IZT61_16600</name>
</gene>
<sequence>MQSASFQLRDYQFIKVDLNNSSIKNNDINISFDVAGIYFPQKNNYELTFKSSARSEGEEMSFISVTCLANFSFDNVGSLEEIPDYFYQNAIAIVFPYLRAFISLITTQANVRPVILPTLNLSQLTTPLKGNTTTQSN</sequence>
<keyword evidence="2" id="KW-1185">Reference proteome</keyword>
<reference evidence="1 2" key="1">
    <citation type="submission" date="2020-11" db="EMBL/GenBank/DDBJ databases">
        <title>Pedobacter endophytica, an endophytic bacteria isolated form Carex pumila.</title>
        <authorList>
            <person name="Peng Y."/>
            <person name="Jiang L."/>
            <person name="Lee J."/>
        </authorList>
    </citation>
    <scope>NUCLEOTIDE SEQUENCE [LARGE SCALE GENOMIC DNA]</scope>
    <source>
        <strain evidence="1 2">JBR3-12</strain>
    </source>
</reference>
<proteinExistence type="predicted"/>
<dbReference type="InterPro" id="IPR035958">
    <property type="entry name" value="SecB-like_sf"/>
</dbReference>
<evidence type="ECO:0000313" key="1">
    <source>
        <dbReference type="EMBL" id="QPH38683.1"/>
    </source>
</evidence>
<organism evidence="1 2">
    <name type="scientific">Pedobacter endophyticus</name>
    <dbReference type="NCBI Taxonomy" id="2789740"/>
    <lineage>
        <taxon>Bacteria</taxon>
        <taxon>Pseudomonadati</taxon>
        <taxon>Bacteroidota</taxon>
        <taxon>Sphingobacteriia</taxon>
        <taxon>Sphingobacteriales</taxon>
        <taxon>Sphingobacteriaceae</taxon>
        <taxon>Pedobacter</taxon>
    </lineage>
</organism>
<name>A0A7U3Q4Y6_9SPHI</name>
<dbReference type="KEGG" id="pex:IZT61_16600"/>
<dbReference type="SUPFAM" id="SSF54611">
    <property type="entry name" value="SecB-like"/>
    <property type="match status" value="1"/>
</dbReference>
<evidence type="ECO:0000313" key="2">
    <source>
        <dbReference type="Proteomes" id="UP000594759"/>
    </source>
</evidence>
<dbReference type="Gene3D" id="3.10.420.10">
    <property type="entry name" value="SecB-like"/>
    <property type="match status" value="1"/>
</dbReference>
<accession>A0A7U3Q4Y6</accession>
<dbReference type="Proteomes" id="UP000594759">
    <property type="component" value="Chromosome"/>
</dbReference>
<dbReference type="AlphaFoldDB" id="A0A7U3Q4Y6"/>